<dbReference type="EMBL" id="CAADRN010000095">
    <property type="protein sequence ID" value="VFU12685.1"/>
    <property type="molecule type" value="Genomic_DNA"/>
</dbReference>
<proteinExistence type="predicted"/>
<dbReference type="InterPro" id="IPR007527">
    <property type="entry name" value="Znf_SWIM"/>
</dbReference>
<evidence type="ECO:0000313" key="2">
    <source>
        <dbReference type="EMBL" id="VFU12685.1"/>
    </source>
</evidence>
<sequence length="537" mass="63406">MRRDFIPVEKIEAMASAAARCLDPELFEKGRQHYRKGRVEYARVFGPRIYAQVSDDINDGKKYIVQLHIDSFPLSTCTCARKHLCEHIAAVLIHHCGDGLQPDTVSPGFDVPALEFASPPESIVETRKNFPDIPTPEGPVERWYKYYEHQYQRLREVKCNYLYSYSVHLANELYFSPRLYDEFTGCLSLQSDHWPWPVKDLFRLYGCLFFMAGLEIQSKEQKSSFMDSFQVGLIEEDFLDAFTSIIPAGRQAQYQPFLQKLVQIVHESLFQQEQLFDWLWIYRLLCMDVFGDQEWWKKEKAYLEEKMEKAEEGGREYYVAALALASLYITGNRKEAALAVLQKPRKKRVGDMLFYLEYLTRQEEWDALMLWLRWMAPAVLKASPGVIEKICRYCIRGAENSEAPEQFIKLFRFWLPHGFDVYADYLLETGLHREWVELHMSCLGRMETGIDRGDLRYLESLDPAVLIPLYHQWAARLIEEKGRKSYQEAVRLLKKLRNIYRKQKRKREWETFISRLASYYPRLRAFQEELRKGKLIS</sequence>
<evidence type="ECO:0000259" key="1">
    <source>
        <dbReference type="PROSITE" id="PS50966"/>
    </source>
</evidence>
<dbReference type="GO" id="GO:0008270">
    <property type="term" value="F:zinc ion binding"/>
    <property type="evidence" value="ECO:0007669"/>
    <property type="project" value="InterPro"/>
</dbReference>
<accession>A0A485LXY8</accession>
<protein>
    <recommendedName>
        <fullName evidence="1">SWIM-type domain-containing protein</fullName>
    </recommendedName>
</protein>
<dbReference type="PROSITE" id="PS50966">
    <property type="entry name" value="ZF_SWIM"/>
    <property type="match status" value="1"/>
</dbReference>
<gene>
    <name evidence="2" type="ORF">SCFA_1840002</name>
</gene>
<organism evidence="2">
    <name type="scientific">anaerobic digester metagenome</name>
    <dbReference type="NCBI Taxonomy" id="1263854"/>
    <lineage>
        <taxon>unclassified sequences</taxon>
        <taxon>metagenomes</taxon>
        <taxon>ecological metagenomes</taxon>
    </lineage>
</organism>
<reference evidence="2" key="1">
    <citation type="submission" date="2019-03" db="EMBL/GenBank/DDBJ databases">
        <authorList>
            <person name="Hao L."/>
        </authorList>
    </citation>
    <scope>NUCLEOTIDE SEQUENCE</scope>
</reference>
<feature type="domain" description="SWIM-type" evidence="1">
    <location>
        <begin position="63"/>
        <end position="96"/>
    </location>
</feature>
<name>A0A485LXY8_9ZZZZ</name>
<dbReference type="AlphaFoldDB" id="A0A485LXY8"/>